<evidence type="ECO:0000313" key="2">
    <source>
        <dbReference type="Proteomes" id="UP000786662"/>
    </source>
</evidence>
<dbReference type="AlphaFoldDB" id="A0A9D6HTN7"/>
<accession>A0A9D6HTN7</accession>
<dbReference type="EMBL" id="JACOYY010000012">
    <property type="protein sequence ID" value="MBI2052115.1"/>
    <property type="molecule type" value="Genomic_DNA"/>
</dbReference>
<comment type="caution">
    <text evidence="1">The sequence shown here is derived from an EMBL/GenBank/DDBJ whole genome shotgun (WGS) entry which is preliminary data.</text>
</comment>
<name>A0A9D6HTN7_9BACT</name>
<organism evidence="1 2">
    <name type="scientific">Candidatus Sungiibacteriota bacterium</name>
    <dbReference type="NCBI Taxonomy" id="2750080"/>
    <lineage>
        <taxon>Bacteria</taxon>
        <taxon>Candidatus Sungiibacteriota</taxon>
    </lineage>
</organism>
<gene>
    <name evidence="1" type="ORF">HYT38_00350</name>
</gene>
<dbReference type="Proteomes" id="UP000786662">
    <property type="component" value="Unassembled WGS sequence"/>
</dbReference>
<evidence type="ECO:0000313" key="1">
    <source>
        <dbReference type="EMBL" id="MBI2052115.1"/>
    </source>
</evidence>
<proteinExistence type="predicted"/>
<reference evidence="1" key="1">
    <citation type="submission" date="2020-07" db="EMBL/GenBank/DDBJ databases">
        <title>Huge and variable diversity of episymbiotic CPR bacteria and DPANN archaea in groundwater ecosystems.</title>
        <authorList>
            <person name="He C.Y."/>
            <person name="Keren R."/>
            <person name="Whittaker M."/>
            <person name="Farag I.F."/>
            <person name="Doudna J."/>
            <person name="Cate J.H.D."/>
            <person name="Banfield J.F."/>
        </authorList>
    </citation>
    <scope>NUCLEOTIDE SEQUENCE</scope>
    <source>
        <strain evidence="1">NC_groundwater_191_Ag_S-0.1um_45_8</strain>
    </source>
</reference>
<protein>
    <submittedName>
        <fullName evidence="1">Uncharacterized protein</fullName>
    </submittedName>
</protein>
<sequence length="49" mass="5065">MDQPGVGGNFIAGFLGNDIARDDLGGRNGAPLAIAPRDSGFNIQFFNAV</sequence>